<proteinExistence type="predicted"/>
<organism evidence="1 2">
    <name type="scientific">Candidatus Uhrbacteria bacterium RIFOXYB2_FULL_45_11</name>
    <dbReference type="NCBI Taxonomy" id="1802421"/>
    <lineage>
        <taxon>Bacteria</taxon>
        <taxon>Candidatus Uhriibacteriota</taxon>
    </lineage>
</organism>
<dbReference type="Proteomes" id="UP000177331">
    <property type="component" value="Unassembled WGS sequence"/>
</dbReference>
<dbReference type="AlphaFoldDB" id="A0A1F7W737"/>
<protein>
    <submittedName>
        <fullName evidence="1">Uncharacterized protein</fullName>
    </submittedName>
</protein>
<name>A0A1F7W737_9BACT</name>
<comment type="caution">
    <text evidence="1">The sequence shown here is derived from an EMBL/GenBank/DDBJ whole genome shotgun (WGS) entry which is preliminary data.</text>
</comment>
<dbReference type="STRING" id="1802421.A2318_03915"/>
<sequence>MFFVFSCRSDLFYVLSGLEETNMPKEKWQEDFDYITYHTQKYLAETPPPHIVFYGHGWWLPDLSIRPGEKPKRGCFLRTFFSKKSS</sequence>
<dbReference type="EMBL" id="MGFD01000033">
    <property type="protein sequence ID" value="OGL97924.1"/>
    <property type="molecule type" value="Genomic_DNA"/>
</dbReference>
<gene>
    <name evidence="1" type="ORF">A2318_03915</name>
</gene>
<evidence type="ECO:0000313" key="1">
    <source>
        <dbReference type="EMBL" id="OGL97924.1"/>
    </source>
</evidence>
<accession>A0A1F7W737</accession>
<evidence type="ECO:0000313" key="2">
    <source>
        <dbReference type="Proteomes" id="UP000177331"/>
    </source>
</evidence>
<reference evidence="1 2" key="1">
    <citation type="journal article" date="2016" name="Nat. Commun.">
        <title>Thousands of microbial genomes shed light on interconnected biogeochemical processes in an aquifer system.</title>
        <authorList>
            <person name="Anantharaman K."/>
            <person name="Brown C.T."/>
            <person name="Hug L.A."/>
            <person name="Sharon I."/>
            <person name="Castelle C.J."/>
            <person name="Probst A.J."/>
            <person name="Thomas B.C."/>
            <person name="Singh A."/>
            <person name="Wilkins M.J."/>
            <person name="Karaoz U."/>
            <person name="Brodie E.L."/>
            <person name="Williams K.H."/>
            <person name="Hubbard S.S."/>
            <person name="Banfield J.F."/>
        </authorList>
    </citation>
    <scope>NUCLEOTIDE SEQUENCE [LARGE SCALE GENOMIC DNA]</scope>
</reference>